<dbReference type="Pfam" id="PF00359">
    <property type="entry name" value="PTS_EIIA_2"/>
    <property type="match status" value="1"/>
</dbReference>
<dbReference type="PROSITE" id="PS51099">
    <property type="entry name" value="PTS_EIIB_TYPE_2"/>
    <property type="match status" value="1"/>
</dbReference>
<dbReference type="InterPro" id="IPR011608">
    <property type="entry name" value="PRD"/>
</dbReference>
<dbReference type="Gene3D" id="1.10.10.10">
    <property type="entry name" value="Winged helix-like DNA-binding domain superfamily/Winged helix DNA-binding domain"/>
    <property type="match status" value="1"/>
</dbReference>
<dbReference type="SUPFAM" id="SSF52794">
    <property type="entry name" value="PTS system IIB component-like"/>
    <property type="match status" value="1"/>
</dbReference>
<keyword evidence="4" id="KW-0010">Activator</keyword>
<keyword evidence="2" id="KW-0677">Repeat</keyword>
<dbReference type="PROSITE" id="PS51372">
    <property type="entry name" value="PRD_2"/>
    <property type="match status" value="1"/>
</dbReference>
<dbReference type="Gene3D" id="1.10.1790.10">
    <property type="entry name" value="PRD domain"/>
    <property type="match status" value="1"/>
</dbReference>
<evidence type="ECO:0000259" key="6">
    <source>
        <dbReference type="PROSITE" id="PS51094"/>
    </source>
</evidence>
<dbReference type="PROSITE" id="PS51094">
    <property type="entry name" value="PTS_EIIA_TYPE_2"/>
    <property type="match status" value="1"/>
</dbReference>
<evidence type="ECO:0000256" key="2">
    <source>
        <dbReference type="ARBA" id="ARBA00022737"/>
    </source>
</evidence>
<protein>
    <submittedName>
        <fullName evidence="9">PRD domain-containing protein</fullName>
    </submittedName>
</protein>
<evidence type="ECO:0000259" key="7">
    <source>
        <dbReference type="PROSITE" id="PS51099"/>
    </source>
</evidence>
<keyword evidence="5" id="KW-0804">Transcription</keyword>
<dbReference type="PANTHER" id="PTHR30185:SF18">
    <property type="entry name" value="TRANSCRIPTIONAL REGULATOR MTLR"/>
    <property type="match status" value="1"/>
</dbReference>
<gene>
    <name evidence="9" type="ORF">ABKA15_01150</name>
</gene>
<evidence type="ECO:0000313" key="9">
    <source>
        <dbReference type="EMBL" id="XBS57341.1"/>
    </source>
</evidence>
<dbReference type="InterPro" id="IPR013011">
    <property type="entry name" value="PTS_EIIB_2"/>
</dbReference>
<dbReference type="CDD" id="cd05568">
    <property type="entry name" value="PTS_IIB_bgl_like"/>
    <property type="match status" value="1"/>
</dbReference>
<dbReference type="GO" id="GO:0009401">
    <property type="term" value="P:phosphoenolpyruvate-dependent sugar phosphotransferase system"/>
    <property type="evidence" value="ECO:0007669"/>
    <property type="project" value="InterPro"/>
</dbReference>
<feature type="domain" description="PTS EIIB type-2" evidence="7">
    <location>
        <begin position="390"/>
        <end position="479"/>
    </location>
</feature>
<keyword evidence="1" id="KW-0808">Transferase</keyword>
<accession>A0AAU7PYG0</accession>
<evidence type="ECO:0000256" key="5">
    <source>
        <dbReference type="ARBA" id="ARBA00023163"/>
    </source>
</evidence>
<evidence type="ECO:0000256" key="3">
    <source>
        <dbReference type="ARBA" id="ARBA00023015"/>
    </source>
</evidence>
<dbReference type="InterPro" id="IPR002178">
    <property type="entry name" value="PTS_EIIA_type-2_dom"/>
</dbReference>
<dbReference type="Pfam" id="PF08279">
    <property type="entry name" value="HTH_11"/>
    <property type="match status" value="1"/>
</dbReference>
<dbReference type="InterPro" id="IPR016152">
    <property type="entry name" value="PTrfase/Anion_transptr"/>
</dbReference>
<dbReference type="AlphaFoldDB" id="A0AAU7PYG0"/>
<reference evidence="9" key="1">
    <citation type="submission" date="2024-06" db="EMBL/GenBank/DDBJ databases">
        <title>Complete genome sequence of Streptococcus sp. KHUD_010.</title>
        <authorList>
            <person name="Lee J.-H."/>
            <person name="Moon J.-H."/>
        </authorList>
    </citation>
    <scope>NUCLEOTIDE SEQUENCE</scope>
    <source>
        <strain evidence="9">KHUD_010</strain>
    </source>
</reference>
<dbReference type="InterPro" id="IPR013196">
    <property type="entry name" value="HTH_11"/>
</dbReference>
<dbReference type="InterPro" id="IPR036388">
    <property type="entry name" value="WH-like_DNA-bd_sf"/>
</dbReference>
<dbReference type="PANTHER" id="PTHR30185">
    <property type="entry name" value="CRYPTIC BETA-GLUCOSIDE BGL OPERON ANTITERMINATOR"/>
    <property type="match status" value="1"/>
</dbReference>
<dbReference type="InterPro" id="IPR007737">
    <property type="entry name" value="Mga_HTH"/>
</dbReference>
<sequence length="642" mass="74348">MNIRQMNIMQYLLRQQKYVSAQKLAKVFSVSKKTIYTDFEIIQTFLVSKNAYLEKVPSLGTRLVADKQVCSQLIVEIEQKKNDLGKEKWSPEEREENLVSALFLEHNELDILDWSIEHYISESSVKRSLEKLEHKLHREKLMLAKKGDKVRVVGDEADIRIFLRNYLVSSQQIANIHKSDQAEILAKVRHFSKAYHFQINEQYEPYLVWDLWIAKTRYQSQSFLKETNPKILDNLKLYESYLFASELLASVLKVEISSLPEAEIAALTRSLLSVGYEMLRPLTDEKFETTVHAFIAMVSELIDVDFSDDEHLYQMLLNHIQPMVFRLRNRIHLSNLITEEIKQQYSVLYHVVWLAVKVLNDYFGIELTDVEVAFLTMHFAIAVEKKSQPSTIYIVCQHGVATSELIVSQLRKLFSSDDKIVKLTPAELVELDVDSLDLVISSVDLPDYPKDYIHVGTVLTDIQRREIQQSYLKITKSSRKILRLLENNEVYSQSLVNHLLARTIYLHQKVDNVSECLDKIIQLSHPANLADKHYTDSIYQREELGITSTYTGIALPHANPEFVHHSQLIMMTLDKPILWGVNFVKVVLLIAIEERDLETYKEALIEIYSRVDSASYIEQLGQAQTLEEFKKSLFAPATFDTI</sequence>
<dbReference type="Gene3D" id="3.40.930.10">
    <property type="entry name" value="Mannitol-specific EII, Chain A"/>
    <property type="match status" value="1"/>
</dbReference>
<name>A0AAU7PYG0_9STRE</name>
<proteinExistence type="predicted"/>
<evidence type="ECO:0000256" key="4">
    <source>
        <dbReference type="ARBA" id="ARBA00023159"/>
    </source>
</evidence>
<evidence type="ECO:0000256" key="1">
    <source>
        <dbReference type="ARBA" id="ARBA00022679"/>
    </source>
</evidence>
<dbReference type="SUPFAM" id="SSF55804">
    <property type="entry name" value="Phoshotransferase/anion transport protein"/>
    <property type="match status" value="1"/>
</dbReference>
<dbReference type="Gene3D" id="3.40.50.2300">
    <property type="match status" value="1"/>
</dbReference>
<keyword evidence="3" id="KW-0805">Transcription regulation</keyword>
<dbReference type="GO" id="GO:0008982">
    <property type="term" value="F:protein-N(PI)-phosphohistidine-sugar phosphotransferase activity"/>
    <property type="evidence" value="ECO:0007669"/>
    <property type="project" value="InterPro"/>
</dbReference>
<dbReference type="EMBL" id="CP157941">
    <property type="protein sequence ID" value="XBS57341.1"/>
    <property type="molecule type" value="Genomic_DNA"/>
</dbReference>
<feature type="domain" description="PRD" evidence="8">
    <location>
        <begin position="282"/>
        <end position="389"/>
    </location>
</feature>
<dbReference type="Pfam" id="PF05043">
    <property type="entry name" value="Mga"/>
    <property type="match status" value="1"/>
</dbReference>
<dbReference type="Pfam" id="PF00874">
    <property type="entry name" value="PRD"/>
    <property type="match status" value="1"/>
</dbReference>
<dbReference type="GO" id="GO:0006355">
    <property type="term" value="P:regulation of DNA-templated transcription"/>
    <property type="evidence" value="ECO:0007669"/>
    <property type="project" value="InterPro"/>
</dbReference>
<feature type="domain" description="PTS EIIA type-2" evidence="6">
    <location>
        <begin position="497"/>
        <end position="637"/>
    </location>
</feature>
<dbReference type="SUPFAM" id="SSF63520">
    <property type="entry name" value="PTS-regulatory domain, PRD"/>
    <property type="match status" value="1"/>
</dbReference>
<dbReference type="InterPro" id="IPR036095">
    <property type="entry name" value="PTS_EIIB-like_sf"/>
</dbReference>
<dbReference type="InterPro" id="IPR050661">
    <property type="entry name" value="BglG_antiterminators"/>
</dbReference>
<dbReference type="RefSeq" id="WP_049513907.1">
    <property type="nucleotide sequence ID" value="NZ_CP157941.1"/>
</dbReference>
<organism evidence="9">
    <name type="scientific">Streptococcus sp. KHUD_010</name>
    <dbReference type="NCBI Taxonomy" id="3157339"/>
    <lineage>
        <taxon>Bacteria</taxon>
        <taxon>Bacillati</taxon>
        <taxon>Bacillota</taxon>
        <taxon>Bacilli</taxon>
        <taxon>Lactobacillales</taxon>
        <taxon>Streptococcaceae</taxon>
        <taxon>Streptococcus</taxon>
    </lineage>
</organism>
<dbReference type="InterPro" id="IPR036634">
    <property type="entry name" value="PRD_sf"/>
</dbReference>
<evidence type="ECO:0000259" key="8">
    <source>
        <dbReference type="PROSITE" id="PS51372"/>
    </source>
</evidence>